<gene>
    <name evidence="4" type="ORF">Agub_g7873</name>
</gene>
<name>A0AAD3HMN8_9CHLO</name>
<feature type="chain" id="PRO_5041997567" description="SRCR domain-containing protein" evidence="2">
    <location>
        <begin position="22"/>
        <end position="371"/>
    </location>
</feature>
<accession>A0AAD3HMN8</accession>
<protein>
    <recommendedName>
        <fullName evidence="3">SRCR domain-containing protein</fullName>
    </recommendedName>
</protein>
<feature type="domain" description="SRCR" evidence="3">
    <location>
        <begin position="38"/>
        <end position="173"/>
    </location>
</feature>
<keyword evidence="2" id="KW-0732">Signal</keyword>
<feature type="signal peptide" evidence="2">
    <location>
        <begin position="1"/>
        <end position="21"/>
    </location>
</feature>
<dbReference type="InterPro" id="IPR001190">
    <property type="entry name" value="SRCR"/>
</dbReference>
<evidence type="ECO:0000256" key="1">
    <source>
        <dbReference type="SAM" id="MobiDB-lite"/>
    </source>
</evidence>
<evidence type="ECO:0000256" key="2">
    <source>
        <dbReference type="SAM" id="SignalP"/>
    </source>
</evidence>
<evidence type="ECO:0000259" key="3">
    <source>
        <dbReference type="PROSITE" id="PS50287"/>
    </source>
</evidence>
<feature type="compositionally biased region" description="Polar residues" evidence="1">
    <location>
        <begin position="143"/>
        <end position="152"/>
    </location>
</feature>
<evidence type="ECO:0000313" key="5">
    <source>
        <dbReference type="Proteomes" id="UP001054857"/>
    </source>
</evidence>
<dbReference type="Proteomes" id="UP001054857">
    <property type="component" value="Unassembled WGS sequence"/>
</dbReference>
<dbReference type="PROSITE" id="PS50287">
    <property type="entry name" value="SRCR_2"/>
    <property type="match status" value="2"/>
</dbReference>
<dbReference type="GO" id="GO:0016020">
    <property type="term" value="C:membrane"/>
    <property type="evidence" value="ECO:0007669"/>
    <property type="project" value="InterPro"/>
</dbReference>
<comment type="caution">
    <text evidence="4">The sequence shown here is derived from an EMBL/GenBank/DDBJ whole genome shotgun (WGS) entry which is preliminary data.</text>
</comment>
<feature type="compositionally biased region" description="Pro residues" evidence="1">
    <location>
        <begin position="195"/>
        <end position="213"/>
    </location>
</feature>
<keyword evidence="5" id="KW-1185">Reference proteome</keyword>
<sequence length="371" mass="39884">MAWPLWLSSATFLMMLFTTDAITTALGPPPAVMYKNGIGLEQGGVLPGGVIYGRLLVSSNDPRVTNGVQGPVYRTVCDAHDFSNNEAETMCTLLGFGFGRKYYGSDATGRPGTTGRPVSHLICHNETSTHRRSLMGADDREGSSYSRQQGHSRTLTELSAYVNLPKSSGFVCTIDTVSTCPAIAPLAAVQCSNKPLPPEPSPPPSSPTAPPPKSSYLRMYGGNGYYDGTRLERNICNKTLNEDCRYWGRVEVQVAGAGGKPVWAPLCAPKSTLRMDIEQLVCLQMYDWDPVADRLRGVLSGYSSTPISIPSGKFVSKAGNFNPAQYTRWATVIGGNITTANKIQDLQLKVTAARCSTGAMLAVHCSMLVAD</sequence>
<organism evidence="4 5">
    <name type="scientific">Astrephomene gubernaculifera</name>
    <dbReference type="NCBI Taxonomy" id="47775"/>
    <lineage>
        <taxon>Eukaryota</taxon>
        <taxon>Viridiplantae</taxon>
        <taxon>Chlorophyta</taxon>
        <taxon>core chlorophytes</taxon>
        <taxon>Chlorophyceae</taxon>
        <taxon>CS clade</taxon>
        <taxon>Chlamydomonadales</taxon>
        <taxon>Astrephomenaceae</taxon>
        <taxon>Astrephomene</taxon>
    </lineage>
</organism>
<feature type="region of interest" description="Disordered" evidence="1">
    <location>
        <begin position="130"/>
        <end position="152"/>
    </location>
</feature>
<reference evidence="4 5" key="1">
    <citation type="journal article" date="2021" name="Sci. Rep.">
        <title>Genome sequencing of the multicellular alga Astrephomene provides insights into convergent evolution of germ-soma differentiation.</title>
        <authorList>
            <person name="Yamashita S."/>
            <person name="Yamamoto K."/>
            <person name="Matsuzaki R."/>
            <person name="Suzuki S."/>
            <person name="Yamaguchi H."/>
            <person name="Hirooka S."/>
            <person name="Minakuchi Y."/>
            <person name="Miyagishima S."/>
            <person name="Kawachi M."/>
            <person name="Toyoda A."/>
            <person name="Nozaki H."/>
        </authorList>
    </citation>
    <scope>NUCLEOTIDE SEQUENCE [LARGE SCALE GENOMIC DNA]</scope>
    <source>
        <strain evidence="4 5">NIES-4017</strain>
    </source>
</reference>
<evidence type="ECO:0000313" key="4">
    <source>
        <dbReference type="EMBL" id="GFR46308.1"/>
    </source>
</evidence>
<feature type="domain" description="SRCR" evidence="3">
    <location>
        <begin position="217"/>
        <end position="285"/>
    </location>
</feature>
<dbReference type="AlphaFoldDB" id="A0AAD3HMN8"/>
<dbReference type="EMBL" id="BMAR01000013">
    <property type="protein sequence ID" value="GFR46308.1"/>
    <property type="molecule type" value="Genomic_DNA"/>
</dbReference>
<feature type="region of interest" description="Disordered" evidence="1">
    <location>
        <begin position="194"/>
        <end position="214"/>
    </location>
</feature>
<proteinExistence type="predicted"/>